<dbReference type="EMBL" id="QSRZ01000006">
    <property type="protein sequence ID" value="RGL48590.1"/>
    <property type="molecule type" value="Genomic_DNA"/>
</dbReference>
<sequence>MADITTQTIRDTFLDNLPENVTREEGEEFWNAWLDRQREGHEPDMPTPPVGFQYAPGEVDEFDYGEPDLEDEQLTEDQKRDMLGLVHDYAMNTSELARTMLDCQHFDDPQVRELVRQTFKDLECAGSHVSDALKLMGWTADDATVG</sequence>
<evidence type="ECO:0000313" key="8">
    <source>
        <dbReference type="Proteomes" id="UP000261288"/>
    </source>
</evidence>
<evidence type="ECO:0000313" key="7">
    <source>
        <dbReference type="Proteomes" id="UP000257074"/>
    </source>
</evidence>
<dbReference type="RefSeq" id="WP_007055805.1">
    <property type="nucleotide sequence ID" value="NZ_CAXUAF010000036.1"/>
</dbReference>
<dbReference type="Proteomes" id="UP000257074">
    <property type="component" value="Unassembled WGS sequence"/>
</dbReference>
<evidence type="ECO:0000313" key="3">
    <source>
        <dbReference type="EMBL" id="PKC86862.1"/>
    </source>
</evidence>
<reference evidence="4 7" key="1">
    <citation type="journal article" date="2017" name="Anaerobe">
        <title>Quantification, isolation and characterization of Bifidobacterium from the vaginal microbiomes of reproductive aged women.</title>
        <authorList>
            <person name="Freitas A.C."/>
            <person name="Hill J.E."/>
        </authorList>
    </citation>
    <scope>NUCLEOTIDE SEQUENCE [LARGE SCALE GENOMIC DNA]</scope>
    <source>
        <strain evidence="4 7">N6D05</strain>
    </source>
</reference>
<evidence type="ECO:0000313" key="2">
    <source>
        <dbReference type="EMBL" id="KAB7070968.1"/>
    </source>
</evidence>
<dbReference type="EMBL" id="WDWL01000015">
    <property type="protein sequence ID" value="KAB7070968.1"/>
    <property type="molecule type" value="Genomic_DNA"/>
</dbReference>
<evidence type="ECO:0000313" key="9">
    <source>
        <dbReference type="Proteomes" id="UP000432196"/>
    </source>
</evidence>
<reference evidence="5 8" key="3">
    <citation type="submission" date="2018-08" db="EMBL/GenBank/DDBJ databases">
        <title>A genome reference for cultivated species of the human gut microbiota.</title>
        <authorList>
            <person name="Zou Y."/>
            <person name="Xue W."/>
            <person name="Luo G."/>
        </authorList>
    </citation>
    <scope>NUCLEOTIDE SEQUENCE [LARGE SCALE GENOMIC DNA]</scope>
    <source>
        <strain evidence="5 8">TF06-45A</strain>
    </source>
</reference>
<evidence type="ECO:0000313" key="4">
    <source>
        <dbReference type="EMBL" id="RDX10030.1"/>
    </source>
</evidence>
<reference evidence="3 6" key="2">
    <citation type="submission" date="2017-12" db="EMBL/GenBank/DDBJ databases">
        <title>Bifidobacterium longum APC/DPC strains.</title>
        <authorList>
            <person name="Arboleya S."/>
        </authorList>
    </citation>
    <scope>NUCLEOTIDE SEQUENCE [LARGE SCALE GENOMIC DNA]</scope>
    <source>
        <strain evidence="3 6">APC1503</strain>
    </source>
</reference>
<protein>
    <submittedName>
        <fullName evidence="2">Uncharacterized protein</fullName>
    </submittedName>
</protein>
<dbReference type="AlphaFoldDB" id="A0A2N0T796"/>
<reference evidence="9 10" key="4">
    <citation type="journal article" date="2019" name="Nat. Med.">
        <title>A library of human gut bacterial isolates paired with longitudinal multiomics data enables mechanistic microbiome research.</title>
        <authorList>
            <person name="Poyet M."/>
            <person name="Groussin M."/>
            <person name="Gibbons S.M."/>
            <person name="Avila-Pacheco J."/>
            <person name="Jiang X."/>
            <person name="Kearney S.M."/>
            <person name="Perrotta A.R."/>
            <person name="Berdy B."/>
            <person name="Zhao S."/>
            <person name="Lieberman T.D."/>
            <person name="Swanson P.K."/>
            <person name="Smith M."/>
            <person name="Roesemann S."/>
            <person name="Alexander J.E."/>
            <person name="Rich S.A."/>
            <person name="Livny J."/>
            <person name="Vlamakis H."/>
            <person name="Clish C."/>
            <person name="Bullock K."/>
            <person name="Deik A."/>
            <person name="Scott J."/>
            <person name="Pierce K.A."/>
            <person name="Xavier R.J."/>
            <person name="Alm E.J."/>
        </authorList>
    </citation>
    <scope>NUCLEOTIDE SEQUENCE [LARGE SCALE GENOMIC DNA]</scope>
    <source>
        <strain evidence="2 9">BIOML-A201</strain>
        <strain evidence="1 10">BIOML-A210</strain>
    </source>
</reference>
<dbReference type="Proteomes" id="UP000432196">
    <property type="component" value="Unassembled WGS sequence"/>
</dbReference>
<organism evidence="2 9">
    <name type="scientific">Bifidobacterium longum</name>
    <dbReference type="NCBI Taxonomy" id="216816"/>
    <lineage>
        <taxon>Bacteria</taxon>
        <taxon>Bacillati</taxon>
        <taxon>Actinomycetota</taxon>
        <taxon>Actinomycetes</taxon>
        <taxon>Bifidobacteriales</taxon>
        <taxon>Bifidobacteriaceae</taxon>
        <taxon>Bifidobacterium</taxon>
    </lineage>
</organism>
<proteinExistence type="predicted"/>
<gene>
    <name evidence="3" type="ORF">APC1503_2083</name>
    <name evidence="4" type="ORF">CE169_02895</name>
    <name evidence="5" type="ORF">DXC63_06155</name>
    <name evidence="2" type="ORF">GBI83_09790</name>
    <name evidence="1" type="ORF">GBI87_11495</name>
</gene>
<name>A0A2N0T796_BIFLN</name>
<dbReference type="Proteomes" id="UP000232654">
    <property type="component" value="Unassembled WGS sequence"/>
</dbReference>
<evidence type="ECO:0000313" key="6">
    <source>
        <dbReference type="Proteomes" id="UP000232654"/>
    </source>
</evidence>
<dbReference type="Proteomes" id="UP000261288">
    <property type="component" value="Unassembled WGS sequence"/>
</dbReference>
<dbReference type="EMBL" id="NJNR01000010">
    <property type="protein sequence ID" value="RDX10030.1"/>
    <property type="molecule type" value="Genomic_DNA"/>
</dbReference>
<evidence type="ECO:0000313" key="5">
    <source>
        <dbReference type="EMBL" id="RGL48590.1"/>
    </source>
</evidence>
<dbReference type="EMBL" id="WDWU01000024">
    <property type="protein sequence ID" value="KAB7056029.1"/>
    <property type="molecule type" value="Genomic_DNA"/>
</dbReference>
<accession>A0A2N0T796</accession>
<evidence type="ECO:0000313" key="1">
    <source>
        <dbReference type="EMBL" id="KAB7056029.1"/>
    </source>
</evidence>
<dbReference type="EMBL" id="PJDT01000031">
    <property type="protein sequence ID" value="PKC86862.1"/>
    <property type="molecule type" value="Genomic_DNA"/>
</dbReference>
<evidence type="ECO:0000313" key="10">
    <source>
        <dbReference type="Proteomes" id="UP000467387"/>
    </source>
</evidence>
<comment type="caution">
    <text evidence="2">The sequence shown here is derived from an EMBL/GenBank/DDBJ whole genome shotgun (WGS) entry which is preliminary data.</text>
</comment>
<dbReference type="Proteomes" id="UP000467387">
    <property type="component" value="Unassembled WGS sequence"/>
</dbReference>